<dbReference type="Gene3D" id="2.40.50.140">
    <property type="entry name" value="Nucleic acid-binding proteins"/>
    <property type="match status" value="1"/>
</dbReference>
<evidence type="ECO:0000256" key="4">
    <source>
        <dbReference type="ARBA" id="ARBA00022763"/>
    </source>
</evidence>
<feature type="region of interest" description="Disordered" evidence="6">
    <location>
        <begin position="213"/>
        <end position="261"/>
    </location>
</feature>
<dbReference type="GO" id="GO:0006281">
    <property type="term" value="P:DNA repair"/>
    <property type="evidence" value="ECO:0007669"/>
    <property type="project" value="UniProtKB-KW"/>
</dbReference>
<keyword evidence="3" id="KW-0235">DNA replication</keyword>
<gene>
    <name evidence="8" type="ORF">IAR55_004728</name>
</gene>
<dbReference type="KEGG" id="kne:92181986"/>
<dbReference type="EMBL" id="JBCAWK010000009">
    <property type="protein sequence ID" value="KAK8849396.1"/>
    <property type="molecule type" value="Genomic_DNA"/>
</dbReference>
<accession>A0AAW0YLN6</accession>
<comment type="cofactor">
    <cofactor evidence="1">
        <name>a divalent metal cation</name>
        <dbReference type="ChEBI" id="CHEBI:60240"/>
    </cofactor>
</comment>
<dbReference type="Proteomes" id="UP001388673">
    <property type="component" value="Unassembled WGS sequence"/>
</dbReference>
<organism evidence="8 9">
    <name type="scientific">Kwoniella newhampshirensis</name>
    <dbReference type="NCBI Taxonomy" id="1651941"/>
    <lineage>
        <taxon>Eukaryota</taxon>
        <taxon>Fungi</taxon>
        <taxon>Dikarya</taxon>
        <taxon>Basidiomycota</taxon>
        <taxon>Agaricomycotina</taxon>
        <taxon>Tremellomycetes</taxon>
        <taxon>Tremellales</taxon>
        <taxon>Cryptococcaceae</taxon>
        <taxon>Kwoniella</taxon>
    </lineage>
</organism>
<evidence type="ECO:0000256" key="2">
    <source>
        <dbReference type="ARBA" id="ARBA00022598"/>
    </source>
</evidence>
<protein>
    <recommendedName>
        <fullName evidence="7">ATP-dependent DNA ligase family profile domain-containing protein</fullName>
    </recommendedName>
</protein>
<reference evidence="8 9" key="1">
    <citation type="journal article" date="2024" name="bioRxiv">
        <title>Comparative genomics of Cryptococcus and Kwoniella reveals pathogenesis evolution and contrasting karyotype dynamics via intercentromeric recombination or chromosome fusion.</title>
        <authorList>
            <person name="Coelho M.A."/>
            <person name="David-Palma M."/>
            <person name="Shea T."/>
            <person name="Bowers K."/>
            <person name="McGinley-Smith S."/>
            <person name="Mohammad A.W."/>
            <person name="Gnirke A."/>
            <person name="Yurkov A.M."/>
            <person name="Nowrousian M."/>
            <person name="Sun S."/>
            <person name="Cuomo C.A."/>
            <person name="Heitman J."/>
        </authorList>
    </citation>
    <scope>NUCLEOTIDE SEQUENCE [LARGE SCALE GENOMIC DNA]</scope>
    <source>
        <strain evidence="8 9">CBS 13917</strain>
    </source>
</reference>
<keyword evidence="4" id="KW-0227">DNA damage</keyword>
<dbReference type="InterPro" id="IPR012310">
    <property type="entry name" value="DNA_ligase_ATP-dep_cent"/>
</dbReference>
<evidence type="ECO:0000256" key="3">
    <source>
        <dbReference type="ARBA" id="ARBA00022705"/>
    </source>
</evidence>
<dbReference type="GO" id="GO:0003910">
    <property type="term" value="F:DNA ligase (ATP) activity"/>
    <property type="evidence" value="ECO:0007669"/>
    <property type="project" value="InterPro"/>
</dbReference>
<dbReference type="SUPFAM" id="SSF56091">
    <property type="entry name" value="DNA ligase/mRNA capping enzyme, catalytic domain"/>
    <property type="match status" value="1"/>
</dbReference>
<dbReference type="SUPFAM" id="SSF50249">
    <property type="entry name" value="Nucleic acid-binding proteins"/>
    <property type="match status" value="1"/>
</dbReference>
<feature type="region of interest" description="Disordered" evidence="6">
    <location>
        <begin position="108"/>
        <end position="127"/>
    </location>
</feature>
<evidence type="ECO:0000256" key="6">
    <source>
        <dbReference type="SAM" id="MobiDB-lite"/>
    </source>
</evidence>
<feature type="compositionally biased region" description="Low complexity" evidence="6">
    <location>
        <begin position="222"/>
        <end position="252"/>
    </location>
</feature>
<sequence length="648" mass="72893">MWNTVRLSTGRSLTTCRPPLIHRRIDFRNALAYAIAERHYSIAQNQVSVADQLRRVADLQRRVATVNSKSAKQEIIAEYPDLRHLLECVYQHDRRNHLSFSTIQKYITSQPDPDRSSPSPSSPNQYPTSITELLGLLASKTVTGNEAKDVTVSFLAGNGVLGEEELMETFGRLLDRNLVVGFGGKTLEGVKWELGNTVRSEVGNIDLKRAMDHAQTQGADGSTSSHVSSSVSPPSSQNSRMASLRSNASSSSDSEKTPILPNFGNLEKLEVALGKSIEPPFDKLFSKSSAPWYASRKLDGVRCLTFLDFLIPDLPSDNKDHPLQVVSIHFVSRSGKPFSCLGRLEEQLVLLGQMPQMRERLVVDPEIVERRDGGVVKRLVLDGEICVMRPKSESETTTTKPRDDGSAISAIWTSDDSFVEDFPSTVSAMRRSIPIPHLSYFVFDVLPWAEVRGKQALHANPELRRKFSQRIEDIRLLRGWLNDKLEKEGVQEKVVKDLMQCQVGSVEELEGMVKRAADEGWEGLILRADGIYKGKRSTDIRKFKKWQDAEYIVKSLDTSTMRLAIDGTFAEHEAMSNVWIEHDGHPVSVGSGFTAEQRLRYAKHPEEIVGRMMTVEYFSESEKVGREDKRSLRFPRCKMVWEEGKRGM</sequence>
<dbReference type="CDD" id="cd08041">
    <property type="entry name" value="OBF_kDNA_ligase_like"/>
    <property type="match status" value="1"/>
</dbReference>
<dbReference type="AlphaFoldDB" id="A0AAW0YLN6"/>
<dbReference type="InterPro" id="IPR050326">
    <property type="entry name" value="NAD_dep_DNA_ligaseB"/>
</dbReference>
<dbReference type="Gene3D" id="3.30.470.30">
    <property type="entry name" value="DNA ligase/mRNA capping enzyme"/>
    <property type="match status" value="1"/>
</dbReference>
<dbReference type="GO" id="GO:0005524">
    <property type="term" value="F:ATP binding"/>
    <property type="evidence" value="ECO:0007669"/>
    <property type="project" value="InterPro"/>
</dbReference>
<dbReference type="InterPro" id="IPR012340">
    <property type="entry name" value="NA-bd_OB-fold"/>
</dbReference>
<dbReference type="Pfam" id="PF01068">
    <property type="entry name" value="DNA_ligase_A_M"/>
    <property type="match status" value="1"/>
</dbReference>
<dbReference type="GO" id="GO:0006260">
    <property type="term" value="P:DNA replication"/>
    <property type="evidence" value="ECO:0007669"/>
    <property type="project" value="UniProtKB-KW"/>
</dbReference>
<dbReference type="RefSeq" id="XP_066801284.1">
    <property type="nucleotide sequence ID" value="XM_066947825.1"/>
</dbReference>
<feature type="domain" description="ATP-dependent DNA ligase family profile" evidence="7">
    <location>
        <begin position="328"/>
        <end position="544"/>
    </location>
</feature>
<proteinExistence type="predicted"/>
<dbReference type="PANTHER" id="PTHR47810">
    <property type="entry name" value="DNA LIGASE"/>
    <property type="match status" value="1"/>
</dbReference>
<dbReference type="GeneID" id="92181986"/>
<evidence type="ECO:0000256" key="1">
    <source>
        <dbReference type="ARBA" id="ARBA00001968"/>
    </source>
</evidence>
<keyword evidence="2" id="KW-0436">Ligase</keyword>
<dbReference type="PANTHER" id="PTHR47810:SF1">
    <property type="entry name" value="DNA LIGASE B"/>
    <property type="match status" value="1"/>
</dbReference>
<evidence type="ECO:0000256" key="5">
    <source>
        <dbReference type="ARBA" id="ARBA00023204"/>
    </source>
</evidence>
<keyword evidence="5" id="KW-0234">DNA repair</keyword>
<comment type="caution">
    <text evidence="8">The sequence shown here is derived from an EMBL/GenBank/DDBJ whole genome shotgun (WGS) entry which is preliminary data.</text>
</comment>
<evidence type="ECO:0000259" key="7">
    <source>
        <dbReference type="Pfam" id="PF01068"/>
    </source>
</evidence>
<keyword evidence="9" id="KW-1185">Reference proteome</keyword>
<name>A0AAW0YLN6_9TREE</name>
<evidence type="ECO:0000313" key="9">
    <source>
        <dbReference type="Proteomes" id="UP001388673"/>
    </source>
</evidence>
<evidence type="ECO:0000313" key="8">
    <source>
        <dbReference type="EMBL" id="KAK8849396.1"/>
    </source>
</evidence>
<dbReference type="GO" id="GO:0006310">
    <property type="term" value="P:DNA recombination"/>
    <property type="evidence" value="ECO:0007669"/>
    <property type="project" value="InterPro"/>
</dbReference>